<dbReference type="EMBL" id="FQZB01000054">
    <property type="protein sequence ID" value="SHK88972.1"/>
    <property type="molecule type" value="Genomic_DNA"/>
</dbReference>
<name>A0A1M6W5D8_9CLOT</name>
<dbReference type="OrthoDB" id="9781670at2"/>
<gene>
    <name evidence="2" type="ORF">SAMN02745163_04611</name>
</gene>
<protein>
    <submittedName>
        <fullName evidence="2">Uncharacterized protein</fullName>
    </submittedName>
</protein>
<dbReference type="RefSeq" id="WP_159433295.1">
    <property type="nucleotide sequence ID" value="NZ_FQZB01000054.1"/>
</dbReference>
<feature type="coiled-coil region" evidence="1">
    <location>
        <begin position="33"/>
        <end position="60"/>
    </location>
</feature>
<feature type="non-terminal residue" evidence="2">
    <location>
        <position position="1"/>
    </location>
</feature>
<organism evidence="2 3">
    <name type="scientific">Clostridium cavendishii DSM 21758</name>
    <dbReference type="NCBI Taxonomy" id="1121302"/>
    <lineage>
        <taxon>Bacteria</taxon>
        <taxon>Bacillati</taxon>
        <taxon>Bacillota</taxon>
        <taxon>Clostridia</taxon>
        <taxon>Eubacteriales</taxon>
        <taxon>Clostridiaceae</taxon>
        <taxon>Clostridium</taxon>
    </lineage>
</organism>
<evidence type="ECO:0000313" key="2">
    <source>
        <dbReference type="EMBL" id="SHK88972.1"/>
    </source>
</evidence>
<evidence type="ECO:0000313" key="3">
    <source>
        <dbReference type="Proteomes" id="UP000184310"/>
    </source>
</evidence>
<accession>A0A1M6W5D8</accession>
<proteinExistence type="predicted"/>
<sequence>NEIEEKQNLISSLIKKLSLSPSEEISKYIFKEIETINFDVSNLKQELENINNDRNEVTTKLEDIYMIIDMLKRFDSSFDLIEDITQKRFMLQSVVKSISFNTKTFDVIVDLICDKKK</sequence>
<dbReference type="AlphaFoldDB" id="A0A1M6W5D8"/>
<reference evidence="2 3" key="1">
    <citation type="submission" date="2016-11" db="EMBL/GenBank/DDBJ databases">
        <authorList>
            <person name="Jaros S."/>
            <person name="Januszkiewicz K."/>
            <person name="Wedrychowicz H."/>
        </authorList>
    </citation>
    <scope>NUCLEOTIDE SEQUENCE [LARGE SCALE GENOMIC DNA]</scope>
    <source>
        <strain evidence="2 3">DSM 21758</strain>
    </source>
</reference>
<evidence type="ECO:0000256" key="1">
    <source>
        <dbReference type="SAM" id="Coils"/>
    </source>
</evidence>
<dbReference type="Proteomes" id="UP000184310">
    <property type="component" value="Unassembled WGS sequence"/>
</dbReference>
<keyword evidence="1" id="KW-0175">Coiled coil</keyword>
<keyword evidence="3" id="KW-1185">Reference proteome</keyword>